<evidence type="ECO:0000313" key="2">
    <source>
        <dbReference type="Proteomes" id="UP001147695"/>
    </source>
</evidence>
<name>A0A9W9UH90_PENBR</name>
<gene>
    <name evidence="1" type="ORF">N7452_006168</name>
</gene>
<proteinExistence type="predicted"/>
<reference evidence="1" key="1">
    <citation type="submission" date="2022-12" db="EMBL/GenBank/DDBJ databases">
        <authorList>
            <person name="Petersen C."/>
        </authorList>
    </citation>
    <scope>NUCLEOTIDE SEQUENCE</scope>
    <source>
        <strain evidence="1">IBT 35673</strain>
    </source>
</reference>
<evidence type="ECO:0000313" key="1">
    <source>
        <dbReference type="EMBL" id="KAJ5339440.1"/>
    </source>
</evidence>
<dbReference type="EMBL" id="JAPZBQ010000003">
    <property type="protein sequence ID" value="KAJ5339440.1"/>
    <property type="molecule type" value="Genomic_DNA"/>
</dbReference>
<accession>A0A9W9UH90</accession>
<dbReference type="Proteomes" id="UP001147695">
    <property type="component" value="Unassembled WGS sequence"/>
</dbReference>
<comment type="caution">
    <text evidence="1">The sequence shown here is derived from an EMBL/GenBank/DDBJ whole genome shotgun (WGS) entry which is preliminary data.</text>
</comment>
<dbReference type="AlphaFoldDB" id="A0A9W9UH90"/>
<sequence>MFEPTLGGILGNGWSPNVLRGEVAVAGVVAVAPNGFFTSRGERRKGGAIDPDRVAFMDQRYKEALESDNPAFLACIASNYFAPGSPPSGDPAREFIPVETELGGSYSAEWAVSPPTYEAYDSGAIKCEDSLSSPISSSASET</sequence>
<reference evidence="1" key="2">
    <citation type="journal article" date="2023" name="IMA Fungus">
        <title>Comparative genomic study of the Penicillium genus elucidates a diverse pangenome and 15 lateral gene transfer events.</title>
        <authorList>
            <person name="Petersen C."/>
            <person name="Sorensen T."/>
            <person name="Nielsen M.R."/>
            <person name="Sondergaard T.E."/>
            <person name="Sorensen J.L."/>
            <person name="Fitzpatrick D.A."/>
            <person name="Frisvad J.C."/>
            <person name="Nielsen K.L."/>
        </authorList>
    </citation>
    <scope>NUCLEOTIDE SEQUENCE</scope>
    <source>
        <strain evidence="1">IBT 35673</strain>
    </source>
</reference>
<protein>
    <submittedName>
        <fullName evidence="1">Uncharacterized protein</fullName>
    </submittedName>
</protein>
<organism evidence="1 2">
    <name type="scientific">Penicillium brevicompactum</name>
    <dbReference type="NCBI Taxonomy" id="5074"/>
    <lineage>
        <taxon>Eukaryota</taxon>
        <taxon>Fungi</taxon>
        <taxon>Dikarya</taxon>
        <taxon>Ascomycota</taxon>
        <taxon>Pezizomycotina</taxon>
        <taxon>Eurotiomycetes</taxon>
        <taxon>Eurotiomycetidae</taxon>
        <taxon>Eurotiales</taxon>
        <taxon>Aspergillaceae</taxon>
        <taxon>Penicillium</taxon>
    </lineage>
</organism>